<dbReference type="PANTHER" id="PTHR31313">
    <property type="entry name" value="TY1 ENHANCER ACTIVATOR"/>
    <property type="match status" value="1"/>
</dbReference>
<dbReference type="InterPro" id="IPR051615">
    <property type="entry name" value="Transcr_Regulatory_Elem"/>
</dbReference>
<evidence type="ECO:0000256" key="1">
    <source>
        <dbReference type="ARBA" id="ARBA00022723"/>
    </source>
</evidence>
<dbReference type="SMART" id="SM00906">
    <property type="entry name" value="Fungal_trans"/>
    <property type="match status" value="1"/>
</dbReference>
<dbReference type="Proteomes" id="UP000053927">
    <property type="component" value="Unassembled WGS sequence"/>
</dbReference>
<reference evidence="9" key="1">
    <citation type="journal article" date="2012" name="Science">
        <title>The Paleozoic origin of enzymatic lignin decomposition reconstructed from 31 fungal genomes.</title>
        <authorList>
            <person name="Floudas D."/>
            <person name="Binder M."/>
            <person name="Riley R."/>
            <person name="Barry K."/>
            <person name="Blanchette R.A."/>
            <person name="Henrissat B."/>
            <person name="Martinez A.T."/>
            <person name="Otillar R."/>
            <person name="Spatafora J.W."/>
            <person name="Yadav J.S."/>
            <person name="Aerts A."/>
            <person name="Benoit I."/>
            <person name="Boyd A."/>
            <person name="Carlson A."/>
            <person name="Copeland A."/>
            <person name="Coutinho P.M."/>
            <person name="de Vries R.P."/>
            <person name="Ferreira P."/>
            <person name="Findley K."/>
            <person name="Foster B."/>
            <person name="Gaskell J."/>
            <person name="Glotzer D."/>
            <person name="Gorecki P."/>
            <person name="Heitman J."/>
            <person name="Hesse C."/>
            <person name="Hori C."/>
            <person name="Igarashi K."/>
            <person name="Jurgens J.A."/>
            <person name="Kallen N."/>
            <person name="Kersten P."/>
            <person name="Kohler A."/>
            <person name="Kuees U."/>
            <person name="Kumar T.K.A."/>
            <person name="Kuo A."/>
            <person name="LaButti K."/>
            <person name="Larrondo L.F."/>
            <person name="Lindquist E."/>
            <person name="Ling A."/>
            <person name="Lombard V."/>
            <person name="Lucas S."/>
            <person name="Lundell T."/>
            <person name="Martin R."/>
            <person name="McLaughlin D.J."/>
            <person name="Morgenstern I."/>
            <person name="Morin E."/>
            <person name="Murat C."/>
            <person name="Nagy L.G."/>
            <person name="Nolan M."/>
            <person name="Ohm R.A."/>
            <person name="Patyshakuliyeva A."/>
            <person name="Rokas A."/>
            <person name="Ruiz-Duenas F.J."/>
            <person name="Sabat G."/>
            <person name="Salamov A."/>
            <person name="Samejima M."/>
            <person name="Schmutz J."/>
            <person name="Slot J.C."/>
            <person name="St John F."/>
            <person name="Stenlid J."/>
            <person name="Sun H."/>
            <person name="Sun S."/>
            <person name="Syed K."/>
            <person name="Tsang A."/>
            <person name="Wiebenga A."/>
            <person name="Young D."/>
            <person name="Pisabarro A."/>
            <person name="Eastwood D.C."/>
            <person name="Martin F."/>
            <person name="Cullen D."/>
            <person name="Grigoriev I.V."/>
            <person name="Hibbett D.S."/>
        </authorList>
    </citation>
    <scope>NUCLEOTIDE SEQUENCE [LARGE SCALE GENOMIC DNA]</scope>
    <source>
        <strain evidence="9">FP-91666</strain>
    </source>
</reference>
<dbReference type="InterPro" id="IPR007219">
    <property type="entry name" value="XnlR_reg_dom"/>
</dbReference>
<accession>R7RYD0</accession>
<dbReference type="eggNOG" id="ENOG502RXDV">
    <property type="taxonomic scope" value="Eukaryota"/>
</dbReference>
<dbReference type="OrthoDB" id="2123952at2759"/>
<protein>
    <recommendedName>
        <fullName evidence="7">Xylanolytic transcriptional activator regulatory domain-containing protein</fullName>
    </recommendedName>
</protein>
<dbReference type="AlphaFoldDB" id="R7RYD0"/>
<name>R7RYD0_STEHR</name>
<evidence type="ECO:0000256" key="5">
    <source>
        <dbReference type="ARBA" id="ARBA00023163"/>
    </source>
</evidence>
<feature type="non-terminal residue" evidence="8">
    <location>
        <position position="599"/>
    </location>
</feature>
<evidence type="ECO:0000256" key="2">
    <source>
        <dbReference type="ARBA" id="ARBA00022833"/>
    </source>
</evidence>
<keyword evidence="9" id="KW-1185">Reference proteome</keyword>
<dbReference type="KEGG" id="shs:STEHIDRAFT_42780"/>
<dbReference type="GO" id="GO:0003677">
    <property type="term" value="F:DNA binding"/>
    <property type="evidence" value="ECO:0007669"/>
    <property type="project" value="UniProtKB-KW"/>
</dbReference>
<keyword evidence="4" id="KW-0238">DNA-binding</keyword>
<dbReference type="GO" id="GO:0000981">
    <property type="term" value="F:DNA-binding transcription factor activity, RNA polymerase II-specific"/>
    <property type="evidence" value="ECO:0007669"/>
    <property type="project" value="InterPro"/>
</dbReference>
<keyword evidence="3" id="KW-0805">Transcription regulation</keyword>
<dbReference type="SUPFAM" id="SSF57701">
    <property type="entry name" value="Zn2/Cys6 DNA-binding domain"/>
    <property type="match status" value="1"/>
</dbReference>
<sequence length="599" mass="68268">SRIGKRRYAASCEVCRRRKRRCDGREENGESLCKFCPQAGIQWVFPRSSEASRLESVSAAADASHAFIEQLASAGDDDRERMLMEWTKQRDEGELSKPVVSTKTRRKIVKKEEVEQEKLEEVDDVPEVRTFLYFGFFSSLHRLAQSLLRLRPSLVSLTELQTRAALLQDALNRLLAVVANSFSEFRTPTLQESQMMMDSYLCWQNPRYEVICRPAFESSLHSSDPTFCNDFLLWCICSQASRHIPEMRDRLHEFAVPRAHLLLAVELSRPSAITTVQDLLLISGHNAAEGLYSQAWVMAGYAFRMIEDLGWARPNHSSEDQSEQLRTAELCTYWAAYTWDKTLSLSLAKKPTMRPKDKPPLPSAVDDGATFWKPFYSPVQSTEFTTMPYSGAQPSFEMTCFRYSCSLYQFLDEVLEHVYSIKESRLLQARDFVLSLRDRMIAWQAQVPVQILLDADNLPPVSPPAHVIQFNLLVHTIWILLYRPFAQTGSLAVPYAATACRKPAQDIAACLRLFKNSFPVARSTYLFVYAALCSATIDNGRRYQRESEPEAEKARERLETTLPILAHGIRSRIPGTPKMFGALMQMLESANALQQQQQP</sequence>
<dbReference type="GO" id="GO:0006351">
    <property type="term" value="P:DNA-templated transcription"/>
    <property type="evidence" value="ECO:0007669"/>
    <property type="project" value="InterPro"/>
</dbReference>
<keyword evidence="5" id="KW-0804">Transcription</keyword>
<evidence type="ECO:0000259" key="7">
    <source>
        <dbReference type="SMART" id="SM00906"/>
    </source>
</evidence>
<proteinExistence type="predicted"/>
<dbReference type="InterPro" id="IPR036864">
    <property type="entry name" value="Zn2-C6_fun-type_DNA-bd_sf"/>
</dbReference>
<evidence type="ECO:0000313" key="9">
    <source>
        <dbReference type="Proteomes" id="UP000053927"/>
    </source>
</evidence>
<dbReference type="GeneID" id="18804653"/>
<dbReference type="Gene3D" id="4.10.240.10">
    <property type="entry name" value="Zn(2)-C6 fungal-type DNA-binding domain"/>
    <property type="match status" value="1"/>
</dbReference>
<dbReference type="PANTHER" id="PTHR31313:SF86">
    <property type="entry name" value="ZN(2)-C6 FUNGAL-TYPE DOMAIN-CONTAINING PROTEIN"/>
    <property type="match status" value="1"/>
</dbReference>
<feature type="domain" description="Xylanolytic transcriptional activator regulatory" evidence="7">
    <location>
        <begin position="295"/>
        <end position="368"/>
    </location>
</feature>
<dbReference type="EMBL" id="JH687401">
    <property type="protein sequence ID" value="EIM79818.1"/>
    <property type="molecule type" value="Genomic_DNA"/>
</dbReference>
<evidence type="ECO:0000313" key="8">
    <source>
        <dbReference type="EMBL" id="EIM79818.1"/>
    </source>
</evidence>
<evidence type="ECO:0000256" key="4">
    <source>
        <dbReference type="ARBA" id="ARBA00023125"/>
    </source>
</evidence>
<keyword evidence="2" id="KW-0862">Zinc</keyword>
<organism evidence="8 9">
    <name type="scientific">Stereum hirsutum (strain FP-91666)</name>
    <name type="common">White-rot fungus</name>
    <dbReference type="NCBI Taxonomy" id="721885"/>
    <lineage>
        <taxon>Eukaryota</taxon>
        <taxon>Fungi</taxon>
        <taxon>Dikarya</taxon>
        <taxon>Basidiomycota</taxon>
        <taxon>Agaricomycotina</taxon>
        <taxon>Agaricomycetes</taxon>
        <taxon>Russulales</taxon>
        <taxon>Stereaceae</taxon>
        <taxon>Stereum</taxon>
    </lineage>
</organism>
<evidence type="ECO:0000256" key="6">
    <source>
        <dbReference type="ARBA" id="ARBA00023242"/>
    </source>
</evidence>
<keyword evidence="1" id="KW-0479">Metal-binding</keyword>
<dbReference type="RefSeq" id="XP_007311036.1">
    <property type="nucleotide sequence ID" value="XM_007310974.1"/>
</dbReference>
<keyword evidence="6" id="KW-0539">Nucleus</keyword>
<feature type="non-terminal residue" evidence="8">
    <location>
        <position position="1"/>
    </location>
</feature>
<dbReference type="Pfam" id="PF04082">
    <property type="entry name" value="Fungal_trans"/>
    <property type="match status" value="1"/>
</dbReference>
<gene>
    <name evidence="8" type="ORF">STEHIDRAFT_42780</name>
</gene>
<dbReference type="GO" id="GO:0008270">
    <property type="term" value="F:zinc ion binding"/>
    <property type="evidence" value="ECO:0007669"/>
    <property type="project" value="InterPro"/>
</dbReference>
<evidence type="ECO:0000256" key="3">
    <source>
        <dbReference type="ARBA" id="ARBA00023015"/>
    </source>
</evidence>
<dbReference type="CDD" id="cd12148">
    <property type="entry name" value="fungal_TF_MHR"/>
    <property type="match status" value="1"/>
</dbReference>